<keyword evidence="5" id="KW-0663">Pyridoxal phosphate</keyword>
<name>A0A2N5XKC1_9HYPH</name>
<evidence type="ECO:0000313" key="10">
    <source>
        <dbReference type="Proteomes" id="UP000234881"/>
    </source>
</evidence>
<keyword evidence="4 7" id="KW-0808">Transferase</keyword>
<gene>
    <name evidence="9" type="ORF">C0081_21485</name>
</gene>
<proteinExistence type="inferred from homology"/>
<dbReference type="EMBL" id="PKUQ01000055">
    <property type="protein sequence ID" value="PLW74888.1"/>
    <property type="molecule type" value="Genomic_DNA"/>
</dbReference>
<dbReference type="InterPro" id="IPR015421">
    <property type="entry name" value="PyrdxlP-dep_Trfase_major"/>
</dbReference>
<dbReference type="RefSeq" id="WP_101535787.1">
    <property type="nucleotide sequence ID" value="NZ_PKUQ01000055.1"/>
</dbReference>
<feature type="domain" description="Aminotransferase class I/classII large" evidence="8">
    <location>
        <begin position="51"/>
        <end position="401"/>
    </location>
</feature>
<dbReference type="Proteomes" id="UP000234881">
    <property type="component" value="Unassembled WGS sequence"/>
</dbReference>
<dbReference type="CDD" id="cd00609">
    <property type="entry name" value="AAT_like"/>
    <property type="match status" value="1"/>
</dbReference>
<dbReference type="InterPro" id="IPR004838">
    <property type="entry name" value="NHTrfase_class1_PyrdxlP-BS"/>
</dbReference>
<evidence type="ECO:0000256" key="3">
    <source>
        <dbReference type="ARBA" id="ARBA00022576"/>
    </source>
</evidence>
<sequence>MASFSSTASADSTNPLNALNIFNTLSSEAQHAPSSGIIGMVEYARGKEGLIPLWVGEGCLPTPDFICDAAAKALKAGETFYTHQRGIPELRQSIARYHQRLYDRPFNPERFFVTGSGMQAIQLAVRMVAGVGDEVVLPSPAWPNLKAAVGVASATAVEVPLDFASDGWRLDLDALFGACTSKTKALFINSPSNPTGWTASLDDLKAILAFARQKNIWIIADEIYTRFYYDDARTNAPSFYEIARDDDKILFVNSFSKNWAMTGWRVGWLSAPPAVADVIGNLIQYSTSGVAPFMQRAAIAALEDGETFVTEQINRARVGRDKLLDRLQGNNILRYAPPAGAFYFFFGVEGEDDGLMLAKRLADEANVGLAPGFAFGQSGSAFMRLCFATHPDQMDLAIDRLNLWLSKE</sequence>
<keyword evidence="10" id="KW-1185">Reference proteome</keyword>
<dbReference type="OrthoDB" id="9804407at2"/>
<evidence type="ECO:0000259" key="8">
    <source>
        <dbReference type="Pfam" id="PF00155"/>
    </source>
</evidence>
<evidence type="ECO:0000256" key="5">
    <source>
        <dbReference type="ARBA" id="ARBA00022898"/>
    </source>
</evidence>
<dbReference type="SUPFAM" id="SSF53383">
    <property type="entry name" value="PLP-dependent transferases"/>
    <property type="match status" value="1"/>
</dbReference>
<comment type="catalytic activity">
    <reaction evidence="6">
        <text>L-aspartate + 2-oxoglutarate = oxaloacetate + L-glutamate</text>
        <dbReference type="Rhea" id="RHEA:21824"/>
        <dbReference type="ChEBI" id="CHEBI:16452"/>
        <dbReference type="ChEBI" id="CHEBI:16810"/>
        <dbReference type="ChEBI" id="CHEBI:29985"/>
        <dbReference type="ChEBI" id="CHEBI:29991"/>
        <dbReference type="EC" id="2.6.1.1"/>
    </reaction>
</comment>
<dbReference type="AlphaFoldDB" id="A0A2N5XKC1"/>
<dbReference type="GO" id="GO:0030170">
    <property type="term" value="F:pyridoxal phosphate binding"/>
    <property type="evidence" value="ECO:0007669"/>
    <property type="project" value="InterPro"/>
</dbReference>
<dbReference type="InterPro" id="IPR015422">
    <property type="entry name" value="PyrdxlP-dep_Trfase_small"/>
</dbReference>
<dbReference type="PANTHER" id="PTHR46383">
    <property type="entry name" value="ASPARTATE AMINOTRANSFERASE"/>
    <property type="match status" value="1"/>
</dbReference>
<comment type="similarity">
    <text evidence="2 7">Belongs to the class-I pyridoxal-phosphate-dependent aminotransferase family.</text>
</comment>
<dbReference type="EC" id="2.6.1.-" evidence="7"/>
<dbReference type="Gene3D" id="3.90.1150.10">
    <property type="entry name" value="Aspartate Aminotransferase, domain 1"/>
    <property type="match status" value="1"/>
</dbReference>
<organism evidence="9 10">
    <name type="scientific">Cohaesibacter celericrescens</name>
    <dbReference type="NCBI Taxonomy" id="2067669"/>
    <lineage>
        <taxon>Bacteria</taxon>
        <taxon>Pseudomonadati</taxon>
        <taxon>Pseudomonadota</taxon>
        <taxon>Alphaproteobacteria</taxon>
        <taxon>Hyphomicrobiales</taxon>
        <taxon>Cohaesibacteraceae</taxon>
    </lineage>
</organism>
<evidence type="ECO:0000256" key="7">
    <source>
        <dbReference type="RuleBase" id="RU000481"/>
    </source>
</evidence>
<evidence type="ECO:0000256" key="6">
    <source>
        <dbReference type="ARBA" id="ARBA00049185"/>
    </source>
</evidence>
<keyword evidence="3 7" id="KW-0032">Aminotransferase</keyword>
<dbReference type="InterPro" id="IPR004839">
    <property type="entry name" value="Aminotransferase_I/II_large"/>
</dbReference>
<dbReference type="InterPro" id="IPR050596">
    <property type="entry name" value="AspAT/PAT-like"/>
</dbReference>
<dbReference type="InterPro" id="IPR015424">
    <property type="entry name" value="PyrdxlP-dep_Trfase"/>
</dbReference>
<protein>
    <recommendedName>
        <fullName evidence="7">Aminotransferase</fullName>
        <ecNumber evidence="7">2.6.1.-</ecNumber>
    </recommendedName>
</protein>
<reference evidence="9 10" key="1">
    <citation type="submission" date="2018-01" db="EMBL/GenBank/DDBJ databases">
        <title>The draft genome sequence of Cohaesibacter sp. H1304.</title>
        <authorList>
            <person name="Wang N.-N."/>
            <person name="Du Z.-J."/>
        </authorList>
    </citation>
    <scope>NUCLEOTIDE SEQUENCE [LARGE SCALE GENOMIC DNA]</scope>
    <source>
        <strain evidence="9 10">H1304</strain>
    </source>
</reference>
<accession>A0A2N5XKC1</accession>
<dbReference type="GO" id="GO:0004069">
    <property type="term" value="F:L-aspartate:2-oxoglutarate aminotransferase activity"/>
    <property type="evidence" value="ECO:0007669"/>
    <property type="project" value="UniProtKB-EC"/>
</dbReference>
<evidence type="ECO:0000256" key="4">
    <source>
        <dbReference type="ARBA" id="ARBA00022679"/>
    </source>
</evidence>
<comment type="caution">
    <text evidence="9">The sequence shown here is derived from an EMBL/GenBank/DDBJ whole genome shotgun (WGS) entry which is preliminary data.</text>
</comment>
<evidence type="ECO:0000256" key="1">
    <source>
        <dbReference type="ARBA" id="ARBA00001933"/>
    </source>
</evidence>
<evidence type="ECO:0000256" key="2">
    <source>
        <dbReference type="ARBA" id="ARBA00007441"/>
    </source>
</evidence>
<dbReference type="Gene3D" id="3.40.640.10">
    <property type="entry name" value="Type I PLP-dependent aspartate aminotransferase-like (Major domain)"/>
    <property type="match status" value="1"/>
</dbReference>
<dbReference type="Pfam" id="PF00155">
    <property type="entry name" value="Aminotran_1_2"/>
    <property type="match status" value="1"/>
</dbReference>
<comment type="cofactor">
    <cofactor evidence="1 7">
        <name>pyridoxal 5'-phosphate</name>
        <dbReference type="ChEBI" id="CHEBI:597326"/>
    </cofactor>
</comment>
<dbReference type="PROSITE" id="PS00105">
    <property type="entry name" value="AA_TRANSFER_CLASS_1"/>
    <property type="match status" value="1"/>
</dbReference>
<dbReference type="NCBIfam" id="NF004770">
    <property type="entry name" value="PRK06108.1"/>
    <property type="match status" value="1"/>
</dbReference>
<dbReference type="GO" id="GO:0006520">
    <property type="term" value="P:amino acid metabolic process"/>
    <property type="evidence" value="ECO:0007669"/>
    <property type="project" value="InterPro"/>
</dbReference>
<evidence type="ECO:0000313" key="9">
    <source>
        <dbReference type="EMBL" id="PLW74888.1"/>
    </source>
</evidence>